<dbReference type="AlphaFoldDB" id="A0A437RR16"/>
<dbReference type="RefSeq" id="WP_128226873.1">
    <property type="nucleotide sequence ID" value="NZ_SACR01000001.1"/>
</dbReference>
<gene>
    <name evidence="2" type="ORF">EOE66_01260</name>
</gene>
<dbReference type="OrthoDB" id="9150154at2"/>
<dbReference type="Proteomes" id="UP000285575">
    <property type="component" value="Unassembled WGS sequence"/>
</dbReference>
<dbReference type="InterPro" id="IPR036388">
    <property type="entry name" value="WH-like_DNA-bd_sf"/>
</dbReference>
<protein>
    <recommendedName>
        <fullName evidence="1">HTH luxR-type domain-containing protein</fullName>
    </recommendedName>
</protein>
<keyword evidence="3" id="KW-1185">Reference proteome</keyword>
<reference evidence="2 3" key="1">
    <citation type="submission" date="2019-01" db="EMBL/GenBank/DDBJ databases">
        <authorList>
            <person name="Chen W.-M."/>
        </authorList>
    </citation>
    <scope>NUCLEOTIDE SEQUENCE [LARGE SCALE GENOMIC DNA]</scope>
    <source>
        <strain evidence="2 3">KYPY4</strain>
    </source>
</reference>
<accession>A0A437RR16</accession>
<name>A0A437RR16_9BURK</name>
<dbReference type="GO" id="GO:0006355">
    <property type="term" value="P:regulation of DNA-templated transcription"/>
    <property type="evidence" value="ECO:0007669"/>
    <property type="project" value="InterPro"/>
</dbReference>
<dbReference type="PROSITE" id="PS50043">
    <property type="entry name" value="HTH_LUXR_2"/>
    <property type="match status" value="1"/>
</dbReference>
<dbReference type="Pfam" id="PF00196">
    <property type="entry name" value="GerE"/>
    <property type="match status" value="1"/>
</dbReference>
<feature type="domain" description="HTH luxR-type" evidence="1">
    <location>
        <begin position="136"/>
        <end position="201"/>
    </location>
</feature>
<dbReference type="EMBL" id="SACR01000001">
    <property type="protein sequence ID" value="RVU49236.1"/>
    <property type="molecule type" value="Genomic_DNA"/>
</dbReference>
<organism evidence="2 3">
    <name type="scientific">Rubrivivax rivuli</name>
    <dbReference type="NCBI Taxonomy" id="1862385"/>
    <lineage>
        <taxon>Bacteria</taxon>
        <taxon>Pseudomonadati</taxon>
        <taxon>Pseudomonadota</taxon>
        <taxon>Betaproteobacteria</taxon>
        <taxon>Burkholderiales</taxon>
        <taxon>Sphaerotilaceae</taxon>
        <taxon>Rubrivivax</taxon>
    </lineage>
</organism>
<dbReference type="InterPro" id="IPR000792">
    <property type="entry name" value="Tscrpt_reg_LuxR_C"/>
</dbReference>
<evidence type="ECO:0000259" key="1">
    <source>
        <dbReference type="PROSITE" id="PS50043"/>
    </source>
</evidence>
<dbReference type="InterPro" id="IPR016032">
    <property type="entry name" value="Sig_transdc_resp-reg_C-effctor"/>
</dbReference>
<dbReference type="SMART" id="SM00421">
    <property type="entry name" value="HTH_LUXR"/>
    <property type="match status" value="1"/>
</dbReference>
<sequence>MTTLPASSAAAPAPRPALAPDAARLAEAADALAAALLVLQADGTLLHANAAARVLLQDGRDWQLDAEQRVRPVGGAADEAFDTALSAVRAAPAALRVPLAHPAGARLCRLPGPEDGACTLLLSLPPAPGHANDLPSYASAHALSPTETRVLQRLALGEGSAQAAAALGLRATTVRTHVLALRRKTRHASLAALVQTLGRLPPVAPPMGPSHRAAAPAWPR</sequence>
<comment type="caution">
    <text evidence="2">The sequence shown here is derived from an EMBL/GenBank/DDBJ whole genome shotgun (WGS) entry which is preliminary data.</text>
</comment>
<evidence type="ECO:0000313" key="2">
    <source>
        <dbReference type="EMBL" id="RVU49236.1"/>
    </source>
</evidence>
<dbReference type="SUPFAM" id="SSF46894">
    <property type="entry name" value="C-terminal effector domain of the bipartite response regulators"/>
    <property type="match status" value="1"/>
</dbReference>
<dbReference type="GO" id="GO:0003677">
    <property type="term" value="F:DNA binding"/>
    <property type="evidence" value="ECO:0007669"/>
    <property type="project" value="InterPro"/>
</dbReference>
<dbReference type="Gene3D" id="1.10.10.10">
    <property type="entry name" value="Winged helix-like DNA-binding domain superfamily/Winged helix DNA-binding domain"/>
    <property type="match status" value="1"/>
</dbReference>
<proteinExistence type="predicted"/>
<evidence type="ECO:0000313" key="3">
    <source>
        <dbReference type="Proteomes" id="UP000285575"/>
    </source>
</evidence>